<reference evidence="2" key="1">
    <citation type="journal article" date="2017" name="Nature">
        <title>The sunflower genome provides insights into oil metabolism, flowering and Asterid evolution.</title>
        <authorList>
            <person name="Badouin H."/>
            <person name="Gouzy J."/>
            <person name="Grassa C.J."/>
            <person name="Murat F."/>
            <person name="Staton S.E."/>
            <person name="Cottret L."/>
            <person name="Lelandais-Briere C."/>
            <person name="Owens G.L."/>
            <person name="Carrere S."/>
            <person name="Mayjonade B."/>
            <person name="Legrand L."/>
            <person name="Gill N."/>
            <person name="Kane N.C."/>
            <person name="Bowers J.E."/>
            <person name="Hubner S."/>
            <person name="Bellec A."/>
            <person name="Berard A."/>
            <person name="Berges H."/>
            <person name="Blanchet N."/>
            <person name="Boniface M.C."/>
            <person name="Brunel D."/>
            <person name="Catrice O."/>
            <person name="Chaidir N."/>
            <person name="Claudel C."/>
            <person name="Donnadieu C."/>
            <person name="Faraut T."/>
            <person name="Fievet G."/>
            <person name="Helmstetter N."/>
            <person name="King M."/>
            <person name="Knapp S.J."/>
            <person name="Lai Z."/>
            <person name="Le Paslier M.C."/>
            <person name="Lippi Y."/>
            <person name="Lorenzon L."/>
            <person name="Mandel J.R."/>
            <person name="Marage G."/>
            <person name="Marchand G."/>
            <person name="Marquand E."/>
            <person name="Bret-Mestries E."/>
            <person name="Morien E."/>
            <person name="Nambeesan S."/>
            <person name="Nguyen T."/>
            <person name="Pegot-Espagnet P."/>
            <person name="Pouilly N."/>
            <person name="Raftis F."/>
            <person name="Sallet E."/>
            <person name="Schiex T."/>
            <person name="Thomas J."/>
            <person name="Vandecasteele C."/>
            <person name="Vares D."/>
            <person name="Vear F."/>
            <person name="Vautrin S."/>
            <person name="Crespi M."/>
            <person name="Mangin B."/>
            <person name="Burke J.M."/>
            <person name="Salse J."/>
            <person name="Munos S."/>
            <person name="Vincourt P."/>
            <person name="Rieseberg L.H."/>
            <person name="Langlade N.B."/>
        </authorList>
    </citation>
    <scope>NUCLEOTIDE SEQUENCE [LARGE SCALE GENOMIC DNA]</scope>
    <source>
        <strain evidence="2">cv. SF193</strain>
    </source>
</reference>
<protein>
    <submittedName>
        <fullName evidence="1">Uncharacterized protein</fullName>
    </submittedName>
</protein>
<gene>
    <name evidence="1" type="ORF">HannXRQ_Chr03g0062781</name>
</gene>
<accession>A0A251V5Q2</accession>
<organism evidence="1 2">
    <name type="scientific">Helianthus annuus</name>
    <name type="common">Common sunflower</name>
    <dbReference type="NCBI Taxonomy" id="4232"/>
    <lineage>
        <taxon>Eukaryota</taxon>
        <taxon>Viridiplantae</taxon>
        <taxon>Streptophyta</taxon>
        <taxon>Embryophyta</taxon>
        <taxon>Tracheophyta</taxon>
        <taxon>Spermatophyta</taxon>
        <taxon>Magnoliopsida</taxon>
        <taxon>eudicotyledons</taxon>
        <taxon>Gunneridae</taxon>
        <taxon>Pentapetalae</taxon>
        <taxon>asterids</taxon>
        <taxon>campanulids</taxon>
        <taxon>Asterales</taxon>
        <taxon>Asteraceae</taxon>
        <taxon>Asteroideae</taxon>
        <taxon>Heliantheae alliance</taxon>
        <taxon>Heliantheae</taxon>
        <taxon>Helianthus</taxon>
    </lineage>
</organism>
<name>A0A251V5Q2_HELAN</name>
<evidence type="ECO:0000313" key="1">
    <source>
        <dbReference type="EMBL" id="OTG30282.1"/>
    </source>
</evidence>
<proteinExistence type="predicted"/>
<keyword evidence="2" id="KW-1185">Reference proteome</keyword>
<evidence type="ECO:0000313" key="2">
    <source>
        <dbReference type="Proteomes" id="UP000215914"/>
    </source>
</evidence>
<dbReference type="EMBL" id="CM007892">
    <property type="protein sequence ID" value="OTG30282.1"/>
    <property type="molecule type" value="Genomic_DNA"/>
</dbReference>
<dbReference type="Proteomes" id="UP000215914">
    <property type="component" value="Chromosome 3"/>
</dbReference>
<sequence length="70" mass="8062">MTTAWVDLGFLRWWSYYGCGLTRRRLGFHHITLISCGFGRVSVWKNELDSGKPMELMLSATNLQQIKGVK</sequence>
<dbReference type="AlphaFoldDB" id="A0A251V5Q2"/>
<dbReference type="InParanoid" id="A0A251V5Q2"/>